<sequence>MTQSDQHHRPGSEGEHYVQEVLGTTERADRFYRDQMLDHLNPTMKEFIARQEMLFIATADAGGECDSSFRAGPPGFVHVVDDRTLAYPEYRGNGVFASAGNIVQNPHIGLMFLDFQRDRIGLHVNGRVKLTEDERLRAHVPDLPLPQVPGQRALMWMVVQVEEAYIHCRKHIPHLRKVGADESWGTDDTVRKGGDYFGAKQEREAREHEARERAAQGHRSPTRTTAGTGRR</sequence>
<dbReference type="EMBL" id="JACHDO010000001">
    <property type="protein sequence ID" value="MBB5495648.1"/>
    <property type="molecule type" value="Genomic_DNA"/>
</dbReference>
<feature type="compositionally biased region" description="Basic and acidic residues" evidence="1">
    <location>
        <begin position="188"/>
        <end position="215"/>
    </location>
</feature>
<dbReference type="InterPro" id="IPR011576">
    <property type="entry name" value="Pyridox_Oxase_N"/>
</dbReference>
<reference evidence="3 4" key="1">
    <citation type="submission" date="2020-08" db="EMBL/GenBank/DDBJ databases">
        <title>Sequencing the genomes of 1000 actinobacteria strains.</title>
        <authorList>
            <person name="Klenk H.-P."/>
        </authorList>
    </citation>
    <scope>NUCLEOTIDE SEQUENCE [LARGE SCALE GENOMIC DNA]</scope>
    <source>
        <strain evidence="3 4">DSM 44598</strain>
    </source>
</reference>
<keyword evidence="4" id="KW-1185">Reference proteome</keyword>
<feature type="compositionally biased region" description="Polar residues" evidence="1">
    <location>
        <begin position="222"/>
        <end position="231"/>
    </location>
</feature>
<gene>
    <name evidence="3" type="ORF">HNR07_006785</name>
</gene>
<dbReference type="Pfam" id="PF01243">
    <property type="entry name" value="PNPOx_N"/>
    <property type="match status" value="1"/>
</dbReference>
<dbReference type="Gene3D" id="2.30.110.10">
    <property type="entry name" value="Electron Transport, Fmn-binding Protein, Chain A"/>
    <property type="match status" value="1"/>
</dbReference>
<protein>
    <recommendedName>
        <fullName evidence="2">Pyridoxamine 5'-phosphate oxidase N-terminal domain-containing protein</fullName>
    </recommendedName>
</protein>
<dbReference type="SUPFAM" id="SSF50475">
    <property type="entry name" value="FMN-binding split barrel"/>
    <property type="match status" value="1"/>
</dbReference>
<dbReference type="AlphaFoldDB" id="A0A840WZL5"/>
<dbReference type="InterPro" id="IPR012349">
    <property type="entry name" value="Split_barrel_FMN-bd"/>
</dbReference>
<comment type="caution">
    <text evidence="3">The sequence shown here is derived from an EMBL/GenBank/DDBJ whole genome shotgun (WGS) entry which is preliminary data.</text>
</comment>
<dbReference type="PANTHER" id="PTHR42815:SF2">
    <property type="entry name" value="FAD-BINDING, PUTATIVE (AFU_ORTHOLOGUE AFUA_6G07600)-RELATED"/>
    <property type="match status" value="1"/>
</dbReference>
<name>A0A840WZL5_9ACTN</name>
<evidence type="ECO:0000313" key="4">
    <source>
        <dbReference type="Proteomes" id="UP000579647"/>
    </source>
</evidence>
<organism evidence="3 4">
    <name type="scientific">Nocardiopsis metallicus</name>
    <dbReference type="NCBI Taxonomy" id="179819"/>
    <lineage>
        <taxon>Bacteria</taxon>
        <taxon>Bacillati</taxon>
        <taxon>Actinomycetota</taxon>
        <taxon>Actinomycetes</taxon>
        <taxon>Streptosporangiales</taxon>
        <taxon>Nocardiopsidaceae</taxon>
        <taxon>Nocardiopsis</taxon>
    </lineage>
</organism>
<feature type="region of interest" description="Disordered" evidence="1">
    <location>
        <begin position="182"/>
        <end position="231"/>
    </location>
</feature>
<evidence type="ECO:0000313" key="3">
    <source>
        <dbReference type="EMBL" id="MBB5495648.1"/>
    </source>
</evidence>
<dbReference type="Proteomes" id="UP000579647">
    <property type="component" value="Unassembled WGS sequence"/>
</dbReference>
<proteinExistence type="predicted"/>
<evidence type="ECO:0000259" key="2">
    <source>
        <dbReference type="Pfam" id="PF01243"/>
    </source>
</evidence>
<feature type="domain" description="Pyridoxamine 5'-phosphate oxidase N-terminal" evidence="2">
    <location>
        <begin position="41"/>
        <end position="168"/>
    </location>
</feature>
<dbReference type="RefSeq" id="WP_184370841.1">
    <property type="nucleotide sequence ID" value="NZ_BAAAKM010000037.1"/>
</dbReference>
<accession>A0A840WZL5</accession>
<evidence type="ECO:0000256" key="1">
    <source>
        <dbReference type="SAM" id="MobiDB-lite"/>
    </source>
</evidence>
<dbReference type="PANTHER" id="PTHR42815">
    <property type="entry name" value="FAD-BINDING, PUTATIVE (AFU_ORTHOLOGUE AFUA_6G07600)-RELATED"/>
    <property type="match status" value="1"/>
</dbReference>